<feature type="region of interest" description="Disordered" evidence="1">
    <location>
        <begin position="297"/>
        <end position="415"/>
    </location>
</feature>
<dbReference type="OrthoDB" id="453610at2759"/>
<organism evidence="2 3">
    <name type="scientific">Symbiodinium microadriaticum</name>
    <name type="common">Dinoflagellate</name>
    <name type="synonym">Zooxanthella microadriatica</name>
    <dbReference type="NCBI Taxonomy" id="2951"/>
    <lineage>
        <taxon>Eukaryota</taxon>
        <taxon>Sar</taxon>
        <taxon>Alveolata</taxon>
        <taxon>Dinophyceae</taxon>
        <taxon>Suessiales</taxon>
        <taxon>Symbiodiniaceae</taxon>
        <taxon>Symbiodinium</taxon>
    </lineage>
</organism>
<reference evidence="2 3" key="1">
    <citation type="submission" date="2016-02" db="EMBL/GenBank/DDBJ databases">
        <title>Genome analysis of coral dinoflagellate symbionts highlights evolutionary adaptations to a symbiotic lifestyle.</title>
        <authorList>
            <person name="Aranda M."/>
            <person name="Li Y."/>
            <person name="Liew Y.J."/>
            <person name="Baumgarten S."/>
            <person name="Simakov O."/>
            <person name="Wilson M."/>
            <person name="Piel J."/>
            <person name="Ashoor H."/>
            <person name="Bougouffa S."/>
            <person name="Bajic V.B."/>
            <person name="Ryu T."/>
            <person name="Ravasi T."/>
            <person name="Bayer T."/>
            <person name="Micklem G."/>
            <person name="Kim H."/>
            <person name="Bhak J."/>
            <person name="Lajeunesse T.C."/>
            <person name="Voolstra C.R."/>
        </authorList>
    </citation>
    <scope>NUCLEOTIDE SEQUENCE [LARGE SCALE GENOMIC DNA]</scope>
    <source>
        <strain evidence="2 3">CCMP2467</strain>
    </source>
</reference>
<protein>
    <recommendedName>
        <fullName evidence="4">Endonuclease/exonuclease/phosphatase domain-containing protein</fullName>
    </recommendedName>
</protein>
<feature type="compositionally biased region" description="Basic and acidic residues" evidence="1">
    <location>
        <begin position="659"/>
        <end position="669"/>
    </location>
</feature>
<feature type="compositionally biased region" description="Basic and acidic residues" evidence="1">
    <location>
        <begin position="309"/>
        <end position="325"/>
    </location>
</feature>
<evidence type="ECO:0008006" key="4">
    <source>
        <dbReference type="Google" id="ProtNLM"/>
    </source>
</evidence>
<name>A0A1Q9EYC0_SYMMI</name>
<comment type="caution">
    <text evidence="2">The sequence shown here is derived from an EMBL/GenBank/DDBJ whole genome shotgun (WGS) entry which is preliminary data.</text>
</comment>
<feature type="compositionally biased region" description="Polar residues" evidence="1">
    <location>
        <begin position="384"/>
        <end position="400"/>
    </location>
</feature>
<feature type="compositionally biased region" description="Polar residues" evidence="1">
    <location>
        <begin position="647"/>
        <end position="658"/>
    </location>
</feature>
<keyword evidence="3" id="KW-1185">Reference proteome</keyword>
<feature type="compositionally biased region" description="Basic and acidic residues" evidence="1">
    <location>
        <begin position="348"/>
        <end position="363"/>
    </location>
</feature>
<feature type="region of interest" description="Disordered" evidence="1">
    <location>
        <begin position="1"/>
        <end position="38"/>
    </location>
</feature>
<dbReference type="EMBL" id="LSRX01000044">
    <property type="protein sequence ID" value="OLQ12362.1"/>
    <property type="molecule type" value="Genomic_DNA"/>
</dbReference>
<dbReference type="Proteomes" id="UP000186817">
    <property type="component" value="Unassembled WGS sequence"/>
</dbReference>
<feature type="region of interest" description="Disordered" evidence="1">
    <location>
        <begin position="647"/>
        <end position="669"/>
    </location>
</feature>
<dbReference type="SUPFAM" id="SSF56219">
    <property type="entry name" value="DNase I-like"/>
    <property type="match status" value="1"/>
</dbReference>
<evidence type="ECO:0000256" key="1">
    <source>
        <dbReference type="SAM" id="MobiDB-lite"/>
    </source>
</evidence>
<proteinExistence type="predicted"/>
<accession>A0A1Q9EYC0</accession>
<evidence type="ECO:0000313" key="2">
    <source>
        <dbReference type="EMBL" id="OLQ12362.1"/>
    </source>
</evidence>
<sequence>MPSLNSDTRRSDPRVGCATNSHPEAAPGVAKNSGGDVSTHNFDWRRKRAYARAIRRAERSGGTRYRGQWFSLRDLQGLRRGRIPAGTTAPASRAPVVPQGGARNRLRVLTYNVGGMTAELYDLFCRWLHQQQEADIILLQEIHHGFGREEATWSLPGWSFVVAPDARNRHSGVAAVISHRVALPDSISFCSWSSGRILQIRCEGTHANLDIFCVYQWVRNEAYPAQREMQRAQAEKGLVGKGREIMTWLSFAFGKCGNGTGRCVVFHVRVDTAQGRLLEIVKPFLLAKPQFAYIEGRSGTDFSGEVPPGEERRRMEEQMEVDQAREAQQQLLEVLGANTPSSLGGAGKKLERDDEPGDKEAESLPKYQRGQHKGMQSGGGKGWRQTSSSQDWWSKQSRGSQDPWAASAAENKVPDTATQQLLRTLVKMVTRHEEELARIRIDTNFMLFMDVMPEGVYDLMKLTAEKWHEKYTAKQVTMSLRVMLMLALLGEIQDRMSKTVADDDQLQRCINVGWMAEGSTRLNPVYLYHRWNPETRTQEKSDHPPLTHMNALSHMQTLQEMIVQPNVLTRFRSTRPLAKDPKGEVVPFLLSLSLRQCQAEKCHSTLTALSGCACLKLAGVRLRPDRGQKQPLMKELEQAYLGVPYTDWTQRDPSWNRPQRNDKSDEKDQ</sequence>
<dbReference type="InterPro" id="IPR036691">
    <property type="entry name" value="Endo/exonu/phosph_ase_sf"/>
</dbReference>
<evidence type="ECO:0000313" key="3">
    <source>
        <dbReference type="Proteomes" id="UP000186817"/>
    </source>
</evidence>
<gene>
    <name evidence="2" type="ORF">AK812_SmicGene3751</name>
</gene>
<dbReference type="Gene3D" id="3.60.10.10">
    <property type="entry name" value="Endonuclease/exonuclease/phosphatase"/>
    <property type="match status" value="1"/>
</dbReference>
<dbReference type="AlphaFoldDB" id="A0A1Q9EYC0"/>